<dbReference type="CDD" id="cd05283">
    <property type="entry name" value="CAD1"/>
    <property type="match status" value="1"/>
</dbReference>
<evidence type="ECO:0000313" key="7">
    <source>
        <dbReference type="EMBL" id="EFI95424.1"/>
    </source>
</evidence>
<sequence>MTSPVCAIGAAGPQEKLAPLTVNRRAPDDDDVVIDIQYCGICQSDIHTVRGEMGPTVGYPMVPGHEIVGVVRSTGKNVSSFKPGDRVGVGCMVDSCRTCRNCSEGEESYCSGNDTVRSAVLTYNGKNPKENFEPTVGGYSESIVVDYRYVLRIPDALPSDSAAPLLCAGITMFSALRHWKTGPDSRVAIIGIGGLGHVGVKLAAAMGAHVTALSHSPGKRELAQSLGAHEYYATSDPSTFSALVDHFNIIINTTSADLQLDGFMRMLRRDGTFVEAGVPEHSLKIHPFSVLFGRHSLAGTMIGGIRETQEMLDFCAEHKITADIEVIPASYINEAYERVLKSDVRFRFVIDMSTIHGNKL</sequence>
<keyword evidence="3 5" id="KW-0862">Zinc</keyword>
<evidence type="ECO:0000256" key="5">
    <source>
        <dbReference type="RuleBase" id="RU361277"/>
    </source>
</evidence>
<protein>
    <recommendedName>
        <fullName evidence="6">Enoyl reductase (ER) domain-containing protein</fullName>
    </recommendedName>
</protein>
<dbReference type="InterPro" id="IPR036291">
    <property type="entry name" value="NAD(P)-bd_dom_sf"/>
</dbReference>
<dbReference type="Proteomes" id="UP000007431">
    <property type="component" value="Unassembled WGS sequence"/>
</dbReference>
<dbReference type="PANTHER" id="PTHR42683">
    <property type="entry name" value="ALDEHYDE REDUCTASE"/>
    <property type="match status" value="1"/>
</dbReference>
<keyword evidence="2 5" id="KW-0479">Metal-binding</keyword>
<dbReference type="PROSITE" id="PS00059">
    <property type="entry name" value="ADH_ZINC"/>
    <property type="match status" value="1"/>
</dbReference>
<dbReference type="InterPro" id="IPR013149">
    <property type="entry name" value="ADH-like_C"/>
</dbReference>
<keyword evidence="4" id="KW-0560">Oxidoreductase</keyword>
<gene>
    <name evidence="7" type="ORF">SCHCODRAFT_16640</name>
</gene>
<name>D8QAK4_SCHCM</name>
<evidence type="ECO:0000259" key="6">
    <source>
        <dbReference type="SMART" id="SM00829"/>
    </source>
</evidence>
<dbReference type="Pfam" id="PF08240">
    <property type="entry name" value="ADH_N"/>
    <property type="match status" value="1"/>
</dbReference>
<dbReference type="SUPFAM" id="SSF50129">
    <property type="entry name" value="GroES-like"/>
    <property type="match status" value="1"/>
</dbReference>
<reference evidence="7 8" key="1">
    <citation type="journal article" date="2010" name="Nat. Biotechnol.">
        <title>Genome sequence of the model mushroom Schizophyllum commune.</title>
        <authorList>
            <person name="Ohm R.A."/>
            <person name="de Jong J.F."/>
            <person name="Lugones L.G."/>
            <person name="Aerts A."/>
            <person name="Kothe E."/>
            <person name="Stajich J.E."/>
            <person name="de Vries R.P."/>
            <person name="Record E."/>
            <person name="Levasseur A."/>
            <person name="Baker S.E."/>
            <person name="Bartholomew K.A."/>
            <person name="Coutinho P.M."/>
            <person name="Erdmann S."/>
            <person name="Fowler T.J."/>
            <person name="Gathman A.C."/>
            <person name="Lombard V."/>
            <person name="Henrissat B."/>
            <person name="Knabe N."/>
            <person name="Kuees U."/>
            <person name="Lilly W.W."/>
            <person name="Lindquist E."/>
            <person name="Lucas S."/>
            <person name="Magnuson J.K."/>
            <person name="Piumi F."/>
            <person name="Raudaskoski M."/>
            <person name="Salamov A."/>
            <person name="Schmutz J."/>
            <person name="Schwarze F.W.M.R."/>
            <person name="vanKuyk P.A."/>
            <person name="Horton J.S."/>
            <person name="Grigoriev I.V."/>
            <person name="Woesten H.A.B."/>
        </authorList>
    </citation>
    <scope>NUCLEOTIDE SEQUENCE [LARGE SCALE GENOMIC DNA]</scope>
    <source>
        <strain evidence="8">H4-8 / FGSC 9210</strain>
    </source>
</reference>
<evidence type="ECO:0000256" key="4">
    <source>
        <dbReference type="ARBA" id="ARBA00023002"/>
    </source>
</evidence>
<dbReference type="GeneID" id="9588753"/>
<dbReference type="GO" id="GO:0016616">
    <property type="term" value="F:oxidoreductase activity, acting on the CH-OH group of donors, NAD or NADP as acceptor"/>
    <property type="evidence" value="ECO:0007669"/>
    <property type="project" value="InterPro"/>
</dbReference>
<dbReference type="InterPro" id="IPR011032">
    <property type="entry name" value="GroES-like_sf"/>
</dbReference>
<dbReference type="Gene3D" id="3.40.50.720">
    <property type="entry name" value="NAD(P)-binding Rossmann-like Domain"/>
    <property type="match status" value="1"/>
</dbReference>
<dbReference type="Pfam" id="PF00107">
    <property type="entry name" value="ADH_zinc_N"/>
    <property type="match status" value="1"/>
</dbReference>
<proteinExistence type="inferred from homology"/>
<dbReference type="OMA" id="CDDYIAT"/>
<dbReference type="SUPFAM" id="SSF51735">
    <property type="entry name" value="NAD(P)-binding Rossmann-fold domains"/>
    <property type="match status" value="1"/>
</dbReference>
<dbReference type="InterPro" id="IPR002328">
    <property type="entry name" value="ADH_Zn_CS"/>
</dbReference>
<dbReference type="Gene3D" id="3.90.180.10">
    <property type="entry name" value="Medium-chain alcohol dehydrogenases, catalytic domain"/>
    <property type="match status" value="1"/>
</dbReference>
<dbReference type="AlphaFoldDB" id="D8QAK4"/>
<dbReference type="KEGG" id="scm:SCHCO_02333133"/>
<dbReference type="FunFam" id="3.40.50.720:FF:000022">
    <property type="entry name" value="Cinnamyl alcohol dehydrogenase"/>
    <property type="match status" value="1"/>
</dbReference>
<dbReference type="HOGENOM" id="CLU_026673_20_2_1"/>
<dbReference type="RefSeq" id="XP_003030327.1">
    <property type="nucleotide sequence ID" value="XM_003030281.1"/>
</dbReference>
<dbReference type="InterPro" id="IPR047109">
    <property type="entry name" value="CAD-like"/>
</dbReference>
<dbReference type="SMART" id="SM00829">
    <property type="entry name" value="PKS_ER"/>
    <property type="match status" value="1"/>
</dbReference>
<organism evidence="8">
    <name type="scientific">Schizophyllum commune (strain H4-8 / FGSC 9210)</name>
    <name type="common">Split gill fungus</name>
    <dbReference type="NCBI Taxonomy" id="578458"/>
    <lineage>
        <taxon>Eukaryota</taxon>
        <taxon>Fungi</taxon>
        <taxon>Dikarya</taxon>
        <taxon>Basidiomycota</taxon>
        <taxon>Agaricomycotina</taxon>
        <taxon>Agaricomycetes</taxon>
        <taxon>Agaricomycetidae</taxon>
        <taxon>Agaricales</taxon>
        <taxon>Schizophyllaceae</taxon>
        <taxon>Schizophyllum</taxon>
    </lineage>
</organism>
<dbReference type="eggNOG" id="KOG0023">
    <property type="taxonomic scope" value="Eukaryota"/>
</dbReference>
<dbReference type="InterPro" id="IPR013154">
    <property type="entry name" value="ADH-like_N"/>
</dbReference>
<dbReference type="InterPro" id="IPR020843">
    <property type="entry name" value="ER"/>
</dbReference>
<accession>D8QAK4</accession>
<evidence type="ECO:0000256" key="1">
    <source>
        <dbReference type="ARBA" id="ARBA00001947"/>
    </source>
</evidence>
<evidence type="ECO:0000313" key="8">
    <source>
        <dbReference type="Proteomes" id="UP000007431"/>
    </source>
</evidence>
<dbReference type="OrthoDB" id="1879366at2759"/>
<dbReference type="EMBL" id="GL377308">
    <property type="protein sequence ID" value="EFI95424.1"/>
    <property type="molecule type" value="Genomic_DNA"/>
</dbReference>
<dbReference type="STRING" id="578458.D8QAK4"/>
<feature type="domain" description="Enoyl reductase (ER)" evidence="6">
    <location>
        <begin position="12"/>
        <end position="350"/>
    </location>
</feature>
<evidence type="ECO:0000256" key="2">
    <source>
        <dbReference type="ARBA" id="ARBA00022723"/>
    </source>
</evidence>
<keyword evidence="8" id="KW-1185">Reference proteome</keyword>
<dbReference type="VEuPathDB" id="FungiDB:SCHCODRAFT_02333133"/>
<comment type="similarity">
    <text evidence="5">Belongs to the zinc-containing alcohol dehydrogenase family.</text>
</comment>
<dbReference type="InParanoid" id="D8QAK4"/>
<comment type="cofactor">
    <cofactor evidence="1 5">
        <name>Zn(2+)</name>
        <dbReference type="ChEBI" id="CHEBI:29105"/>
    </cofactor>
</comment>
<dbReference type="GO" id="GO:0008270">
    <property type="term" value="F:zinc ion binding"/>
    <property type="evidence" value="ECO:0007669"/>
    <property type="project" value="InterPro"/>
</dbReference>
<evidence type="ECO:0000256" key="3">
    <source>
        <dbReference type="ARBA" id="ARBA00022833"/>
    </source>
</evidence>